<dbReference type="SUPFAM" id="SSF47203">
    <property type="entry name" value="Acyl-CoA dehydrogenase C-terminal domain-like"/>
    <property type="match status" value="1"/>
</dbReference>
<comment type="similarity">
    <text evidence="2 6">Belongs to the acyl-CoA dehydrogenase family.</text>
</comment>
<dbReference type="EMBL" id="JACLQD010000004">
    <property type="protein sequence ID" value="MBC2836711.1"/>
    <property type="molecule type" value="Genomic_DNA"/>
</dbReference>
<dbReference type="InterPro" id="IPR046373">
    <property type="entry name" value="Acyl-CoA_Oxase/DH_mid-dom_sf"/>
</dbReference>
<proteinExistence type="inferred from homology"/>
<dbReference type="AlphaFoldDB" id="A0A842IAR9"/>
<evidence type="ECO:0000256" key="1">
    <source>
        <dbReference type="ARBA" id="ARBA00001974"/>
    </source>
</evidence>
<dbReference type="Pfam" id="PF00441">
    <property type="entry name" value="Acyl-CoA_dh_1"/>
    <property type="match status" value="1"/>
</dbReference>
<evidence type="ECO:0000259" key="9">
    <source>
        <dbReference type="Pfam" id="PF02770"/>
    </source>
</evidence>
<evidence type="ECO:0000256" key="5">
    <source>
        <dbReference type="ARBA" id="ARBA00023002"/>
    </source>
</evidence>
<feature type="domain" description="Acyl-CoA dehydrogenase/oxidase C-terminal" evidence="8">
    <location>
        <begin position="279"/>
        <end position="397"/>
    </location>
</feature>
<feature type="region of interest" description="Disordered" evidence="7">
    <location>
        <begin position="426"/>
        <end position="446"/>
    </location>
</feature>
<evidence type="ECO:0000256" key="3">
    <source>
        <dbReference type="ARBA" id="ARBA00022630"/>
    </source>
</evidence>
<comment type="cofactor">
    <cofactor evidence="1 6">
        <name>FAD</name>
        <dbReference type="ChEBI" id="CHEBI:57692"/>
    </cofactor>
</comment>
<dbReference type="Gene3D" id="2.40.110.10">
    <property type="entry name" value="Butyryl-CoA Dehydrogenase, subunit A, domain 2"/>
    <property type="match status" value="1"/>
</dbReference>
<dbReference type="GO" id="GO:0050660">
    <property type="term" value="F:flavin adenine dinucleotide binding"/>
    <property type="evidence" value="ECO:0007669"/>
    <property type="project" value="InterPro"/>
</dbReference>
<reference evidence="11 12" key="1">
    <citation type="journal article" date="2017" name="Int. J. Syst. Evol. Microbiol.">
        <title>Gemmobacter straminiformis sp. nov., isolated from an artificial fountain.</title>
        <authorList>
            <person name="Kang J.Y."/>
            <person name="Kim M.J."/>
            <person name="Chun J."/>
            <person name="Son K.P."/>
            <person name="Jahng K.Y."/>
        </authorList>
    </citation>
    <scope>NUCLEOTIDE SEQUENCE [LARGE SCALE GENOMIC DNA]</scope>
    <source>
        <strain evidence="11 12">CAM-8</strain>
    </source>
</reference>
<name>A0A842IAR9_9RHOB</name>
<dbReference type="InterPro" id="IPR037069">
    <property type="entry name" value="AcylCoA_DH/ox_N_sf"/>
</dbReference>
<keyword evidence="3 6" id="KW-0285">Flavoprotein</keyword>
<gene>
    <name evidence="11" type="ORF">H7F16_14415</name>
</gene>
<dbReference type="PANTHER" id="PTHR43884">
    <property type="entry name" value="ACYL-COA DEHYDROGENASE"/>
    <property type="match status" value="1"/>
</dbReference>
<evidence type="ECO:0000313" key="12">
    <source>
        <dbReference type="Proteomes" id="UP000555411"/>
    </source>
</evidence>
<evidence type="ECO:0000259" key="10">
    <source>
        <dbReference type="Pfam" id="PF02771"/>
    </source>
</evidence>
<evidence type="ECO:0000313" key="11">
    <source>
        <dbReference type="EMBL" id="MBC2836711.1"/>
    </source>
</evidence>
<dbReference type="Gene3D" id="1.20.140.10">
    <property type="entry name" value="Butyryl-CoA Dehydrogenase, subunit A, domain 3"/>
    <property type="match status" value="1"/>
</dbReference>
<dbReference type="GO" id="GO:0003995">
    <property type="term" value="F:acyl-CoA dehydrogenase activity"/>
    <property type="evidence" value="ECO:0007669"/>
    <property type="project" value="TreeGrafter"/>
</dbReference>
<sequence>MNVQTPVTAMPVSAPADYYDMSRVRPEVATAMAKINEMGPVFAARAKAVDDEASFPTANYRDLAEAGFLGLSIPEEFGGWGFSMGEYAMVGAEIAKYCGATALTFNMHNSSMAWSRFMYDMPNLTPEEKAEFFPLRARQFTRAMKERAIYSQPISEGGQNWTSKPNQTQCRAVEGGWRINGFKKFASLAGYCDYYTIVCTEVFEGVEPRHEDTMLFVVHKNSVGLTVKGEWDPLGMRGTNSRDLILKDVFVTKDDLLMPRGIFGKTLPNWPHMMATLSPTYMGVAQGAYDFTIAYLKGQVPGQPPIDRRMYATKRVAVSKMYARLANMRALWWQAFSEAKGMPTKAEVMRMYAAQYNVMEGAQEMTALAIRTCGGQSMLKSLPLERMYRDSRCGALMLPYTSEIMEDYIGVLALYEMNELDTAPGDEGGARNSLWRGDSGSLKGLR</sequence>
<dbReference type="InterPro" id="IPR036250">
    <property type="entry name" value="AcylCo_DH-like_C"/>
</dbReference>
<evidence type="ECO:0000259" key="8">
    <source>
        <dbReference type="Pfam" id="PF00441"/>
    </source>
</evidence>
<dbReference type="InterPro" id="IPR009075">
    <property type="entry name" value="AcylCo_DH/oxidase_C"/>
</dbReference>
<dbReference type="InterPro" id="IPR013786">
    <property type="entry name" value="AcylCoA_DH/ox_N"/>
</dbReference>
<comment type="caution">
    <text evidence="11">The sequence shown here is derived from an EMBL/GenBank/DDBJ whole genome shotgun (WGS) entry which is preliminary data.</text>
</comment>
<keyword evidence="12" id="KW-1185">Reference proteome</keyword>
<evidence type="ECO:0000256" key="2">
    <source>
        <dbReference type="ARBA" id="ARBA00009347"/>
    </source>
</evidence>
<feature type="domain" description="Acyl-CoA dehydrogenase/oxidase N-terminal" evidence="10">
    <location>
        <begin position="43"/>
        <end position="114"/>
    </location>
</feature>
<dbReference type="PIRSF" id="PIRSF016578">
    <property type="entry name" value="HsaA"/>
    <property type="match status" value="1"/>
</dbReference>
<dbReference type="RefSeq" id="WP_185798324.1">
    <property type="nucleotide sequence ID" value="NZ_JACLQD010000004.1"/>
</dbReference>
<evidence type="ECO:0000256" key="6">
    <source>
        <dbReference type="RuleBase" id="RU362125"/>
    </source>
</evidence>
<dbReference type="InterPro" id="IPR006091">
    <property type="entry name" value="Acyl-CoA_Oxase/DH_mid-dom"/>
</dbReference>
<dbReference type="SUPFAM" id="SSF56645">
    <property type="entry name" value="Acyl-CoA dehydrogenase NM domain-like"/>
    <property type="match status" value="1"/>
</dbReference>
<evidence type="ECO:0000256" key="4">
    <source>
        <dbReference type="ARBA" id="ARBA00022827"/>
    </source>
</evidence>
<dbReference type="Gene3D" id="1.10.540.10">
    <property type="entry name" value="Acyl-CoA dehydrogenase/oxidase, N-terminal domain"/>
    <property type="match status" value="1"/>
</dbReference>
<protein>
    <submittedName>
        <fullName evidence="11">Acyl-CoA/acyl-ACP dehydrogenase</fullName>
    </submittedName>
</protein>
<keyword evidence="5 6" id="KW-0560">Oxidoreductase</keyword>
<dbReference type="PANTHER" id="PTHR43884:SF25">
    <property type="entry name" value="ACYL-COA DEHYDROGENASE YDBM-RELATED"/>
    <property type="match status" value="1"/>
</dbReference>
<dbReference type="Pfam" id="PF02771">
    <property type="entry name" value="Acyl-CoA_dh_N"/>
    <property type="match status" value="1"/>
</dbReference>
<organism evidence="11 12">
    <name type="scientific">Paragemmobacter straminiformis</name>
    <dbReference type="NCBI Taxonomy" id="2045119"/>
    <lineage>
        <taxon>Bacteria</taxon>
        <taxon>Pseudomonadati</taxon>
        <taxon>Pseudomonadota</taxon>
        <taxon>Alphaproteobacteria</taxon>
        <taxon>Rhodobacterales</taxon>
        <taxon>Paracoccaceae</taxon>
        <taxon>Paragemmobacter</taxon>
    </lineage>
</organism>
<evidence type="ECO:0000256" key="7">
    <source>
        <dbReference type="SAM" id="MobiDB-lite"/>
    </source>
</evidence>
<accession>A0A842IAR9</accession>
<dbReference type="CDD" id="cd00567">
    <property type="entry name" value="ACAD"/>
    <property type="match status" value="1"/>
</dbReference>
<dbReference type="Proteomes" id="UP000555411">
    <property type="component" value="Unassembled WGS sequence"/>
</dbReference>
<feature type="domain" description="Acyl-CoA oxidase/dehydrogenase middle" evidence="9">
    <location>
        <begin position="167"/>
        <end position="249"/>
    </location>
</feature>
<dbReference type="Pfam" id="PF02770">
    <property type="entry name" value="Acyl-CoA_dh_M"/>
    <property type="match status" value="1"/>
</dbReference>
<keyword evidence="4 6" id="KW-0274">FAD</keyword>
<dbReference type="InterPro" id="IPR009100">
    <property type="entry name" value="AcylCoA_DH/oxidase_NM_dom_sf"/>
</dbReference>